<evidence type="ECO:0000256" key="6">
    <source>
        <dbReference type="SAM" id="Phobius"/>
    </source>
</evidence>
<feature type="domain" description="RDD" evidence="7">
    <location>
        <begin position="111"/>
        <end position="217"/>
    </location>
</feature>
<evidence type="ECO:0000259" key="7">
    <source>
        <dbReference type="Pfam" id="PF06271"/>
    </source>
</evidence>
<evidence type="ECO:0000256" key="4">
    <source>
        <dbReference type="ARBA" id="ARBA00023136"/>
    </source>
</evidence>
<dbReference type="EMBL" id="GGMS01004464">
    <property type="protein sequence ID" value="MBY73667.1"/>
    <property type="molecule type" value="Transcribed_RNA"/>
</dbReference>
<dbReference type="Pfam" id="PF06271">
    <property type="entry name" value="RDD"/>
    <property type="match status" value="1"/>
</dbReference>
<sequence>MESSTDKSAPNNVSDKHKDRSSNDNQNNKKTNKEIREEYFNQLRCWLATVNSYQCFYNELQQKSLQSYYQQVPNNTTEVPKDNTPNTVPEVVPETQTTEPNHFAGIRCQIPSLWKRFGAEFIDFILLSIIKFVIAYFVVDSFFDIDFGKYNSIFLQDDFNVDYSTAVEMTSELFFLEVTHRVIVCVYEVYWLQGGTLFQGGATVGKIMLDLAVVRADKLYNIRGQPNEVIALTPGGDLGWKRATLRSITKNLFFAFLFPLPFITAAANQNRCAYDVLCGSMVVEVIQPLRCDQSELIPIT</sequence>
<feature type="compositionally biased region" description="Polar residues" evidence="5">
    <location>
        <begin position="1"/>
        <end position="13"/>
    </location>
</feature>
<evidence type="ECO:0000313" key="9">
    <source>
        <dbReference type="Proteomes" id="UP000694846"/>
    </source>
</evidence>
<evidence type="ECO:0000256" key="3">
    <source>
        <dbReference type="ARBA" id="ARBA00022989"/>
    </source>
</evidence>
<reference evidence="10" key="2">
    <citation type="submission" date="2025-04" db="UniProtKB">
        <authorList>
            <consortium name="RefSeq"/>
        </authorList>
    </citation>
    <scope>IDENTIFICATION</scope>
    <source>
        <tissue evidence="10">Whole body</tissue>
    </source>
</reference>
<keyword evidence="3 6" id="KW-1133">Transmembrane helix</keyword>
<dbReference type="InterPro" id="IPR039871">
    <property type="entry name" value="FAM8A1"/>
</dbReference>
<accession>A0A2S2Q7G6</accession>
<evidence type="ECO:0000256" key="5">
    <source>
        <dbReference type="SAM" id="MobiDB-lite"/>
    </source>
</evidence>
<proteinExistence type="predicted"/>
<protein>
    <submittedName>
        <fullName evidence="10">Uncharacterized protein LOC112694403</fullName>
    </submittedName>
</protein>
<evidence type="ECO:0000256" key="1">
    <source>
        <dbReference type="ARBA" id="ARBA00004141"/>
    </source>
</evidence>
<reference evidence="8" key="1">
    <citation type="submission" date="2018-04" db="EMBL/GenBank/DDBJ databases">
        <title>Transcriptome assembly of Sipha flava.</title>
        <authorList>
            <person name="Scully E.D."/>
            <person name="Geib S.M."/>
            <person name="Palmer N.A."/>
            <person name="Koch K."/>
            <person name="Bradshaw J."/>
            <person name="Heng-Moss T."/>
            <person name="Sarath G."/>
        </authorList>
    </citation>
    <scope>NUCLEOTIDE SEQUENCE</scope>
</reference>
<dbReference type="GO" id="GO:0016020">
    <property type="term" value="C:membrane"/>
    <property type="evidence" value="ECO:0007669"/>
    <property type="project" value="UniProtKB-SubCell"/>
</dbReference>
<evidence type="ECO:0000256" key="2">
    <source>
        <dbReference type="ARBA" id="ARBA00022692"/>
    </source>
</evidence>
<dbReference type="RefSeq" id="XP_025425638.1">
    <property type="nucleotide sequence ID" value="XM_025569853.1"/>
</dbReference>
<keyword evidence="2 6" id="KW-0812">Transmembrane</keyword>
<feature type="region of interest" description="Disordered" evidence="5">
    <location>
        <begin position="1"/>
        <end position="32"/>
    </location>
</feature>
<dbReference type="OrthoDB" id="10061042at2759"/>
<dbReference type="PANTHER" id="PTHR13659">
    <property type="entry name" value="AUTOSOMAL HIGHLY CONSERVED PROTEIN"/>
    <property type="match status" value="1"/>
</dbReference>
<name>A0A2S2Q7G6_9HEMI</name>
<dbReference type="InterPro" id="IPR010432">
    <property type="entry name" value="RDD"/>
</dbReference>
<feature type="transmembrane region" description="Helical" evidence="6">
    <location>
        <begin position="121"/>
        <end position="139"/>
    </location>
</feature>
<organism evidence="8">
    <name type="scientific">Sipha flava</name>
    <name type="common">yellow sugarcane aphid</name>
    <dbReference type="NCBI Taxonomy" id="143950"/>
    <lineage>
        <taxon>Eukaryota</taxon>
        <taxon>Metazoa</taxon>
        <taxon>Ecdysozoa</taxon>
        <taxon>Arthropoda</taxon>
        <taxon>Hexapoda</taxon>
        <taxon>Insecta</taxon>
        <taxon>Pterygota</taxon>
        <taxon>Neoptera</taxon>
        <taxon>Paraneoptera</taxon>
        <taxon>Hemiptera</taxon>
        <taxon>Sternorrhyncha</taxon>
        <taxon>Aphidomorpha</taxon>
        <taxon>Aphidoidea</taxon>
        <taxon>Aphididae</taxon>
        <taxon>Sipha</taxon>
    </lineage>
</organism>
<evidence type="ECO:0000313" key="10">
    <source>
        <dbReference type="RefSeq" id="XP_025425638.1"/>
    </source>
</evidence>
<keyword evidence="4 6" id="KW-0472">Membrane</keyword>
<comment type="subcellular location">
    <subcellularLocation>
        <location evidence="1">Membrane</location>
        <topology evidence="1">Multi-pass membrane protein</topology>
    </subcellularLocation>
</comment>
<evidence type="ECO:0000313" key="8">
    <source>
        <dbReference type="EMBL" id="MBY73667.1"/>
    </source>
</evidence>
<gene>
    <name evidence="10" type="primary">LOC112694403</name>
    <name evidence="8" type="ORF">g.77402</name>
</gene>
<dbReference type="Proteomes" id="UP000694846">
    <property type="component" value="Unplaced"/>
</dbReference>
<keyword evidence="9" id="KW-1185">Reference proteome</keyword>
<dbReference type="GeneID" id="112694403"/>
<dbReference type="AlphaFoldDB" id="A0A2S2Q7G6"/>
<dbReference type="PANTHER" id="PTHR13659:SF5">
    <property type="entry name" value="PROTEIN FAM8A1"/>
    <property type="match status" value="1"/>
</dbReference>